<gene>
    <name evidence="10" type="ORF">S03H2_60720</name>
</gene>
<evidence type="ECO:0000256" key="2">
    <source>
        <dbReference type="ARBA" id="ARBA00012417"/>
    </source>
</evidence>
<sequence length="148" mass="17473">DYLSIYCKRDVEIELENFKRFIKFLEDNSISRLCYTRGSTAMAAYLFSHYHKRIYIHNNKEAIDLERDSYRGGRTECFFIGELKDETYHIVDVNSLYPFVMRNNLYPIKYKKITGKISVNAIEDYLRSFSCVAKVLIETSEPVYAGLF</sequence>
<evidence type="ECO:0000256" key="8">
    <source>
        <dbReference type="ARBA" id="ARBA00049244"/>
    </source>
</evidence>
<dbReference type="InterPro" id="IPR043502">
    <property type="entry name" value="DNA/RNA_pol_sf"/>
</dbReference>
<dbReference type="Pfam" id="PF03175">
    <property type="entry name" value="DNA_pol_B_2"/>
    <property type="match status" value="1"/>
</dbReference>
<keyword evidence="5" id="KW-0235">DNA replication</keyword>
<dbReference type="GO" id="GO:0000166">
    <property type="term" value="F:nucleotide binding"/>
    <property type="evidence" value="ECO:0007669"/>
    <property type="project" value="InterPro"/>
</dbReference>
<dbReference type="SUPFAM" id="SSF56672">
    <property type="entry name" value="DNA/RNA polymerases"/>
    <property type="match status" value="1"/>
</dbReference>
<dbReference type="AlphaFoldDB" id="X1I8R9"/>
<dbReference type="InterPro" id="IPR023211">
    <property type="entry name" value="DNA_pol_palm_dom_sf"/>
</dbReference>
<dbReference type="GO" id="GO:0003677">
    <property type="term" value="F:DNA binding"/>
    <property type="evidence" value="ECO:0007669"/>
    <property type="project" value="UniProtKB-KW"/>
</dbReference>
<evidence type="ECO:0000256" key="1">
    <source>
        <dbReference type="ARBA" id="ARBA00005755"/>
    </source>
</evidence>
<dbReference type="Gene3D" id="3.90.1600.10">
    <property type="entry name" value="Palm domain of DNA polymerase"/>
    <property type="match status" value="1"/>
</dbReference>
<evidence type="ECO:0000256" key="4">
    <source>
        <dbReference type="ARBA" id="ARBA00022695"/>
    </source>
</evidence>
<comment type="catalytic activity">
    <reaction evidence="8">
        <text>DNA(n) + a 2'-deoxyribonucleoside 5'-triphosphate = DNA(n+1) + diphosphate</text>
        <dbReference type="Rhea" id="RHEA:22508"/>
        <dbReference type="Rhea" id="RHEA-COMP:17339"/>
        <dbReference type="Rhea" id="RHEA-COMP:17340"/>
        <dbReference type="ChEBI" id="CHEBI:33019"/>
        <dbReference type="ChEBI" id="CHEBI:61560"/>
        <dbReference type="ChEBI" id="CHEBI:173112"/>
        <dbReference type="EC" id="2.7.7.7"/>
    </reaction>
</comment>
<evidence type="ECO:0000313" key="10">
    <source>
        <dbReference type="EMBL" id="GAH78087.1"/>
    </source>
</evidence>
<evidence type="ECO:0000256" key="6">
    <source>
        <dbReference type="ARBA" id="ARBA00022932"/>
    </source>
</evidence>
<organism evidence="10">
    <name type="scientific">marine sediment metagenome</name>
    <dbReference type="NCBI Taxonomy" id="412755"/>
    <lineage>
        <taxon>unclassified sequences</taxon>
        <taxon>metagenomes</taxon>
        <taxon>ecological metagenomes</taxon>
    </lineage>
</organism>
<keyword evidence="7" id="KW-0238">DNA-binding</keyword>
<dbReference type="GO" id="GO:0006260">
    <property type="term" value="P:DNA replication"/>
    <property type="evidence" value="ECO:0007669"/>
    <property type="project" value="UniProtKB-KW"/>
</dbReference>
<protein>
    <recommendedName>
        <fullName evidence="2">DNA-directed DNA polymerase</fullName>
        <ecNumber evidence="2">2.7.7.7</ecNumber>
    </recommendedName>
</protein>
<feature type="domain" description="DNA-directed DNA polymerase family B mitochondria/virus" evidence="9">
    <location>
        <begin position="5"/>
        <end position="131"/>
    </location>
</feature>
<reference evidence="10" key="1">
    <citation type="journal article" date="2014" name="Front. Microbiol.">
        <title>High frequency of phylogenetically diverse reductive dehalogenase-homologous genes in deep subseafloor sedimentary metagenomes.</title>
        <authorList>
            <person name="Kawai M."/>
            <person name="Futagami T."/>
            <person name="Toyoda A."/>
            <person name="Takaki Y."/>
            <person name="Nishi S."/>
            <person name="Hori S."/>
            <person name="Arai W."/>
            <person name="Tsubouchi T."/>
            <person name="Morono Y."/>
            <person name="Uchiyama I."/>
            <person name="Ito T."/>
            <person name="Fujiyama A."/>
            <person name="Inagaki F."/>
            <person name="Takami H."/>
        </authorList>
    </citation>
    <scope>NUCLEOTIDE SEQUENCE</scope>
    <source>
        <strain evidence="10">Expedition CK06-06</strain>
    </source>
</reference>
<dbReference type="InterPro" id="IPR004868">
    <property type="entry name" value="DNA-dir_DNA_pol_B_mt/vir"/>
</dbReference>
<accession>X1I8R9</accession>
<dbReference type="GO" id="GO:0003887">
    <property type="term" value="F:DNA-directed DNA polymerase activity"/>
    <property type="evidence" value="ECO:0007669"/>
    <property type="project" value="UniProtKB-KW"/>
</dbReference>
<dbReference type="EMBL" id="BARU01039150">
    <property type="protein sequence ID" value="GAH78087.1"/>
    <property type="molecule type" value="Genomic_DNA"/>
</dbReference>
<evidence type="ECO:0000256" key="3">
    <source>
        <dbReference type="ARBA" id="ARBA00022679"/>
    </source>
</evidence>
<evidence type="ECO:0000256" key="5">
    <source>
        <dbReference type="ARBA" id="ARBA00022705"/>
    </source>
</evidence>
<keyword evidence="4" id="KW-0548">Nucleotidyltransferase</keyword>
<keyword evidence="3" id="KW-0808">Transferase</keyword>
<dbReference type="EC" id="2.7.7.7" evidence="2"/>
<proteinExistence type="inferred from homology"/>
<evidence type="ECO:0000256" key="7">
    <source>
        <dbReference type="ARBA" id="ARBA00023125"/>
    </source>
</evidence>
<comment type="similarity">
    <text evidence="1">Belongs to the DNA polymerase type-B family.</text>
</comment>
<name>X1I8R9_9ZZZZ</name>
<evidence type="ECO:0000259" key="9">
    <source>
        <dbReference type="Pfam" id="PF03175"/>
    </source>
</evidence>
<keyword evidence="6" id="KW-0239">DNA-directed DNA polymerase</keyword>
<feature type="non-terminal residue" evidence="10">
    <location>
        <position position="1"/>
    </location>
</feature>
<comment type="caution">
    <text evidence="10">The sequence shown here is derived from an EMBL/GenBank/DDBJ whole genome shotgun (WGS) entry which is preliminary data.</text>
</comment>